<proteinExistence type="predicted"/>
<evidence type="ECO:0000256" key="1">
    <source>
        <dbReference type="SAM" id="Phobius"/>
    </source>
</evidence>
<dbReference type="RefSeq" id="WP_255038287.1">
    <property type="nucleotide sequence ID" value="NZ_RJUF01000174.1"/>
</dbReference>
<feature type="transmembrane region" description="Helical" evidence="1">
    <location>
        <begin position="36"/>
        <end position="53"/>
    </location>
</feature>
<dbReference type="EMBL" id="RJUF01000174">
    <property type="protein sequence ID" value="MCP9764595.1"/>
    <property type="molecule type" value="Genomic_DNA"/>
</dbReference>
<evidence type="ECO:0000313" key="3">
    <source>
        <dbReference type="Proteomes" id="UP001204144"/>
    </source>
</evidence>
<comment type="caution">
    <text evidence="2">The sequence shown here is derived from an EMBL/GenBank/DDBJ whole genome shotgun (WGS) entry which is preliminary data.</text>
</comment>
<organism evidence="2 3">
    <name type="scientific">Lacihabitans soyangensis</name>
    <dbReference type="NCBI Taxonomy" id="869394"/>
    <lineage>
        <taxon>Bacteria</taxon>
        <taxon>Pseudomonadati</taxon>
        <taxon>Bacteroidota</taxon>
        <taxon>Cytophagia</taxon>
        <taxon>Cytophagales</taxon>
        <taxon>Leadbetterellaceae</taxon>
        <taxon>Lacihabitans</taxon>
    </lineage>
</organism>
<dbReference type="Proteomes" id="UP001204144">
    <property type="component" value="Unassembled WGS sequence"/>
</dbReference>
<keyword evidence="1" id="KW-0812">Transmembrane</keyword>
<feature type="transmembrane region" description="Helical" evidence="1">
    <location>
        <begin position="73"/>
        <end position="90"/>
    </location>
</feature>
<reference evidence="2 3" key="1">
    <citation type="submission" date="2018-11" db="EMBL/GenBank/DDBJ databases">
        <title>Novel bacteria species description.</title>
        <authorList>
            <person name="Han J.-H."/>
        </authorList>
    </citation>
    <scope>NUCLEOTIDE SEQUENCE [LARGE SCALE GENOMIC DNA]</scope>
    <source>
        <strain evidence="2 3">KCTC23259</strain>
    </source>
</reference>
<keyword evidence="1" id="KW-0472">Membrane</keyword>
<gene>
    <name evidence="2" type="ORF">EGI31_16770</name>
</gene>
<keyword evidence="1" id="KW-1133">Transmembrane helix</keyword>
<evidence type="ECO:0000313" key="2">
    <source>
        <dbReference type="EMBL" id="MCP9764595.1"/>
    </source>
</evidence>
<dbReference type="AlphaFoldDB" id="A0AAE3H7M6"/>
<protein>
    <submittedName>
        <fullName evidence="2">Uncharacterized protein</fullName>
    </submittedName>
</protein>
<keyword evidence="3" id="KW-1185">Reference proteome</keyword>
<sequence length="109" mass="12195">MQNRDQKKNQLENIIKSSTDAIQNQLIDYKDKGKNILVVGGIIVAAYAFSRLFTDKEDEDEVKTLETTKEPSFLGSAVTGVVTSVLLTLAKNKILELIEQLNENEQPNK</sequence>
<accession>A0AAE3H7M6</accession>
<name>A0AAE3H7M6_9BACT</name>